<evidence type="ECO:0000259" key="8">
    <source>
        <dbReference type="PROSITE" id="PS51873"/>
    </source>
</evidence>
<sequence>MEQEKIRLESMPRLRVDLSILCQVVLPSHDLRGYEPSLPYSASKSQEENSRLCGLESRLSNLSVNGDEVEEIGSKGYASDEGIDCKIQPKTIEALFCTCGARIAANFFDEITLIFKGETEAECLQCNLKFKALQTERGILVNRRSQLIGFKTVGYLGIQYDLSGRDCLICMSPMNQDDGELNDGLSCGEHHACRSCLFDQLENSVLNHKRPECPGFACSVTWSDDDILLVCGDKRILEKISFYELEEACSKDPSMFFCPAQNCSYIGFKPDVNVGEKAEFACPRRNCEQKMLFYRGRKKDHAQLILGDQAQQYENYCQIKRMVESGDWKLCPRCKTPIEKLDGCHHITCGKCKHEFCWVCMELWRKEYDGRMYTHGRCIEHNARSNSRPIRQVALPAFGFEEVLHTESPVKPKPQKGKKHKSKKSKRGHRRHW</sequence>
<dbReference type="PROSITE" id="PS51873">
    <property type="entry name" value="TRIAD"/>
    <property type="match status" value="1"/>
</dbReference>
<evidence type="ECO:0000256" key="4">
    <source>
        <dbReference type="ARBA" id="ARBA00022771"/>
    </source>
</evidence>
<keyword evidence="6" id="KW-0862">Zinc</keyword>
<organism evidence="9 10">
    <name type="scientific">Parendozoicomonas callyspongiae</name>
    <dbReference type="NCBI Taxonomy" id="2942213"/>
    <lineage>
        <taxon>Bacteria</taxon>
        <taxon>Pseudomonadati</taxon>
        <taxon>Pseudomonadota</taxon>
        <taxon>Gammaproteobacteria</taxon>
        <taxon>Oceanospirillales</taxon>
        <taxon>Endozoicomonadaceae</taxon>
        <taxon>Parendozoicomonas</taxon>
    </lineage>
</organism>
<evidence type="ECO:0000256" key="5">
    <source>
        <dbReference type="ARBA" id="ARBA00022786"/>
    </source>
</evidence>
<dbReference type="Gene3D" id="1.20.120.1750">
    <property type="match status" value="1"/>
</dbReference>
<comment type="caution">
    <text evidence="9">The sequence shown here is derived from an EMBL/GenBank/DDBJ whole genome shotgun (WGS) entry which is preliminary data.</text>
</comment>
<dbReference type="SUPFAM" id="SSF57850">
    <property type="entry name" value="RING/U-box"/>
    <property type="match status" value="1"/>
</dbReference>
<feature type="region of interest" description="Disordered" evidence="7">
    <location>
        <begin position="406"/>
        <end position="433"/>
    </location>
</feature>
<reference evidence="9 10" key="1">
    <citation type="submission" date="2022-05" db="EMBL/GenBank/DDBJ databases">
        <authorList>
            <person name="Park J.-S."/>
        </authorList>
    </citation>
    <scope>NUCLEOTIDE SEQUENCE [LARGE SCALE GENOMIC DNA]</scope>
    <source>
        <strain evidence="9 10">2012CJ34-2</strain>
    </source>
</reference>
<evidence type="ECO:0000313" key="9">
    <source>
        <dbReference type="EMBL" id="MCL6271496.1"/>
    </source>
</evidence>
<keyword evidence="2" id="KW-0479">Metal-binding</keyword>
<accession>A0ABT0PKJ3</accession>
<dbReference type="PANTHER" id="PTHR11685">
    <property type="entry name" value="RBR FAMILY RING FINGER AND IBR DOMAIN-CONTAINING"/>
    <property type="match status" value="1"/>
</dbReference>
<dbReference type="EMBL" id="JAMFLX010000026">
    <property type="protein sequence ID" value="MCL6271496.1"/>
    <property type="molecule type" value="Genomic_DNA"/>
</dbReference>
<evidence type="ECO:0000256" key="1">
    <source>
        <dbReference type="ARBA" id="ARBA00022679"/>
    </source>
</evidence>
<protein>
    <submittedName>
        <fullName evidence="9">IBR domain-containing protein</fullName>
    </submittedName>
</protein>
<evidence type="ECO:0000256" key="6">
    <source>
        <dbReference type="ARBA" id="ARBA00022833"/>
    </source>
</evidence>
<evidence type="ECO:0000256" key="3">
    <source>
        <dbReference type="ARBA" id="ARBA00022737"/>
    </source>
</evidence>
<keyword evidence="3" id="KW-0677">Repeat</keyword>
<dbReference type="Proteomes" id="UP001203338">
    <property type="component" value="Unassembled WGS sequence"/>
</dbReference>
<evidence type="ECO:0000256" key="2">
    <source>
        <dbReference type="ARBA" id="ARBA00022723"/>
    </source>
</evidence>
<feature type="compositionally biased region" description="Basic residues" evidence="7">
    <location>
        <begin position="413"/>
        <end position="433"/>
    </location>
</feature>
<keyword evidence="5" id="KW-0833">Ubl conjugation pathway</keyword>
<dbReference type="InterPro" id="IPR017907">
    <property type="entry name" value="Znf_RING_CS"/>
</dbReference>
<keyword evidence="10" id="KW-1185">Reference proteome</keyword>
<evidence type="ECO:0000313" key="10">
    <source>
        <dbReference type="Proteomes" id="UP001203338"/>
    </source>
</evidence>
<evidence type="ECO:0000256" key="7">
    <source>
        <dbReference type="SAM" id="MobiDB-lite"/>
    </source>
</evidence>
<proteinExistence type="predicted"/>
<keyword evidence="4" id="KW-0863">Zinc-finger</keyword>
<name>A0ABT0PKJ3_9GAMM</name>
<feature type="domain" description="RING-type" evidence="8">
    <location>
        <begin position="163"/>
        <end position="379"/>
    </location>
</feature>
<dbReference type="Pfam" id="PF22191">
    <property type="entry name" value="IBR_1"/>
    <property type="match status" value="1"/>
</dbReference>
<keyword evidence="1" id="KW-0808">Transferase</keyword>
<gene>
    <name evidence="9" type="ORF">M3P05_16375</name>
</gene>
<dbReference type="RefSeq" id="WP_249701112.1">
    <property type="nucleotide sequence ID" value="NZ_JAMFLX010000026.1"/>
</dbReference>
<dbReference type="InterPro" id="IPR031127">
    <property type="entry name" value="E3_UB_ligase_RBR"/>
</dbReference>
<dbReference type="InterPro" id="IPR044066">
    <property type="entry name" value="TRIAD_supradom"/>
</dbReference>
<dbReference type="PROSITE" id="PS00518">
    <property type="entry name" value="ZF_RING_1"/>
    <property type="match status" value="1"/>
</dbReference>